<accession>A0A915JTX1</accession>
<dbReference type="PROSITE" id="PS00137">
    <property type="entry name" value="SUBTILASE_HIS"/>
    <property type="match status" value="1"/>
</dbReference>
<protein>
    <submittedName>
        <fullName evidence="15">Uncharacterized protein</fullName>
    </submittedName>
</protein>
<evidence type="ECO:0000256" key="6">
    <source>
        <dbReference type="ARBA" id="ARBA00022825"/>
    </source>
</evidence>
<dbReference type="PANTHER" id="PTHR42884:SF14">
    <property type="entry name" value="NEUROENDOCRINE CONVERTASE 1"/>
    <property type="match status" value="1"/>
</dbReference>
<feature type="domain" description="Peptidase S8/S53" evidence="12">
    <location>
        <begin position="253"/>
        <end position="535"/>
    </location>
</feature>
<dbReference type="GO" id="GO:0004252">
    <property type="term" value="F:serine-type endopeptidase activity"/>
    <property type="evidence" value="ECO:0007669"/>
    <property type="project" value="UniProtKB-UniRule"/>
</dbReference>
<dbReference type="GO" id="GO:0005615">
    <property type="term" value="C:extracellular space"/>
    <property type="evidence" value="ECO:0007669"/>
    <property type="project" value="TreeGrafter"/>
</dbReference>
<dbReference type="InterPro" id="IPR022398">
    <property type="entry name" value="Peptidase_S8_His-AS"/>
</dbReference>
<dbReference type="InterPro" id="IPR036852">
    <property type="entry name" value="Peptidase_S8/S53_dom_sf"/>
</dbReference>
<dbReference type="FunFam" id="3.40.50.200:FF:000001">
    <property type="entry name" value="Furin 2, isoform B"/>
    <property type="match status" value="1"/>
</dbReference>
<feature type="active site" description="Charge relay system" evidence="9 10">
    <location>
        <position position="301"/>
    </location>
</feature>
<keyword evidence="7" id="KW-0865">Zymogen</keyword>
<dbReference type="InterPro" id="IPR023828">
    <property type="entry name" value="Peptidase_S8_Ser-AS"/>
</dbReference>
<evidence type="ECO:0000313" key="14">
    <source>
        <dbReference type="Proteomes" id="UP000887565"/>
    </source>
</evidence>
<evidence type="ECO:0000259" key="13">
    <source>
        <dbReference type="Pfam" id="PF16470"/>
    </source>
</evidence>
<dbReference type="GO" id="GO:0016020">
    <property type="term" value="C:membrane"/>
    <property type="evidence" value="ECO:0007669"/>
    <property type="project" value="TreeGrafter"/>
</dbReference>
<dbReference type="PROSITE" id="PS00138">
    <property type="entry name" value="SUBTILASE_SER"/>
    <property type="match status" value="1"/>
</dbReference>
<evidence type="ECO:0000313" key="15">
    <source>
        <dbReference type="WBParaSite" id="nRc.2.0.1.t29548-RA"/>
    </source>
</evidence>
<dbReference type="PANTHER" id="PTHR42884">
    <property type="entry name" value="PROPROTEIN CONVERTASE SUBTILISIN/KEXIN-RELATED"/>
    <property type="match status" value="1"/>
</dbReference>
<sequence>MNEMIGGLRGWFVALIALTAGILVSVSRSDVITSIFDIDDQNQKLPPLELYEKEEEVLGLSSGKKNNDQDLFFDEDQNLDDINNELYLYESKETKIKKNDFSLSGTYKHQEKLNPNLEYTNEWVVTVKGGHQAAHKLAKETNYDLVGPVRGFDNTYVFQKSDHPIRSKRNANHHTAKLSSHEKVLFAEQQTIKRRSKRDLLNPWSDLSRKNVDLLFNDPFWPKQWPLHDTRTLEDLPKLDLHVIGAWKKNYTGRGVVVTILDDGIQWNHTDLAKNYDPLASYDLNDNDTDPMPTFDDNNRHGTRCAGEVAMVANNRFCGVGVAYDAKIGGIRMLDGRITDRLEAEALQFHIQHVDIFSASWGPNDDGRTVEGPGTLAEKAIMNGIKNGRGGKGIIYIWASGNGGTFDDDCDCDGYSDSIYTLSVSSASQSGKFPWYGEPCASTLAATYSSGTYTDQKITTTDTENQCTSDHTGTSASAPLAAGIVALGLEANPKLTWRDVQHVVVWSSEPSPLAFNREWHKNGRGLLANNRFGFGLMNAEAFVTLAEKWINVPKQKTCTTTFPGFTKRLITPYKVTVVRFRTDRCKGQYNEVNYLEHVQIVTDIDYTLRGNLAIYVTSPNKRRKVKERKKLQSKEEKGWEIKKEEEIEDSKIAENTIKKEKRSMKTATERMRNILQDFHSGPSRCRNDSKQGISTGEICSYVQKSILMLQNELFSELHNRLPKFFNAIDLYRVIDNRINSASLLGIFYWTPAKYVKI</sequence>
<feature type="active site" description="Charge relay system" evidence="9 10">
    <location>
        <position position="475"/>
    </location>
</feature>
<dbReference type="OMA" id="EYARNAY"/>
<dbReference type="Gene3D" id="3.30.70.850">
    <property type="entry name" value="Peptidase S8, pro-domain"/>
    <property type="match status" value="1"/>
</dbReference>
<dbReference type="InterPro" id="IPR034182">
    <property type="entry name" value="Kexin/furin"/>
</dbReference>
<evidence type="ECO:0000256" key="8">
    <source>
        <dbReference type="ARBA" id="ARBA00023180"/>
    </source>
</evidence>
<dbReference type="InterPro" id="IPR023827">
    <property type="entry name" value="Peptidase_S8_Asp-AS"/>
</dbReference>
<dbReference type="InterPro" id="IPR032815">
    <property type="entry name" value="S8_pro-domain"/>
</dbReference>
<feature type="active site" description="Charge relay system" evidence="9 10">
    <location>
        <position position="262"/>
    </location>
</feature>
<dbReference type="SUPFAM" id="SSF49785">
    <property type="entry name" value="Galactose-binding domain-like"/>
    <property type="match status" value="1"/>
</dbReference>
<evidence type="ECO:0000256" key="11">
    <source>
        <dbReference type="SAM" id="SignalP"/>
    </source>
</evidence>
<dbReference type="GO" id="GO:0043005">
    <property type="term" value="C:neuron projection"/>
    <property type="evidence" value="ECO:0007669"/>
    <property type="project" value="TreeGrafter"/>
</dbReference>
<reference evidence="15" key="1">
    <citation type="submission" date="2022-11" db="UniProtKB">
        <authorList>
            <consortium name="WormBaseParasite"/>
        </authorList>
    </citation>
    <scope>IDENTIFICATION</scope>
</reference>
<comment type="similarity">
    <text evidence="1">Belongs to the peptidase S8 family. Furin subfamily.</text>
</comment>
<feature type="chain" id="PRO_5037863032" evidence="11">
    <location>
        <begin position="30"/>
        <end position="757"/>
    </location>
</feature>
<proteinExistence type="inferred from homology"/>
<keyword evidence="3" id="KW-0165">Cleavage on pair of basic residues</keyword>
<dbReference type="InterPro" id="IPR015500">
    <property type="entry name" value="Peptidase_S8_subtilisin-rel"/>
</dbReference>
<dbReference type="Proteomes" id="UP000887565">
    <property type="component" value="Unplaced"/>
</dbReference>
<evidence type="ECO:0000256" key="9">
    <source>
        <dbReference type="PIRSR" id="PIRSR615500-1"/>
    </source>
</evidence>
<keyword evidence="6 10" id="KW-0720">Serine protease</keyword>
<evidence type="ECO:0000256" key="4">
    <source>
        <dbReference type="ARBA" id="ARBA00022729"/>
    </source>
</evidence>
<evidence type="ECO:0000256" key="1">
    <source>
        <dbReference type="ARBA" id="ARBA00005325"/>
    </source>
</evidence>
<dbReference type="PRINTS" id="PR00723">
    <property type="entry name" value="SUBTILISIN"/>
</dbReference>
<keyword evidence="14" id="KW-1185">Reference proteome</keyword>
<dbReference type="Pfam" id="PF16470">
    <property type="entry name" value="S8_pro-domain"/>
    <property type="match status" value="1"/>
</dbReference>
<dbReference type="SUPFAM" id="SSF54897">
    <property type="entry name" value="Protease propeptides/inhibitors"/>
    <property type="match status" value="1"/>
</dbReference>
<dbReference type="PROSITE" id="PS51892">
    <property type="entry name" value="SUBTILASE"/>
    <property type="match status" value="1"/>
</dbReference>
<keyword evidence="2 10" id="KW-0645">Protease</keyword>
<dbReference type="InterPro" id="IPR000209">
    <property type="entry name" value="Peptidase_S8/S53_dom"/>
</dbReference>
<dbReference type="Pfam" id="PF00082">
    <property type="entry name" value="Peptidase_S8"/>
    <property type="match status" value="1"/>
</dbReference>
<evidence type="ECO:0000256" key="2">
    <source>
        <dbReference type="ARBA" id="ARBA00022670"/>
    </source>
</evidence>
<feature type="signal peptide" evidence="11">
    <location>
        <begin position="1"/>
        <end position="29"/>
    </location>
</feature>
<organism evidence="14 15">
    <name type="scientific">Romanomermis culicivorax</name>
    <name type="common">Nematode worm</name>
    <dbReference type="NCBI Taxonomy" id="13658"/>
    <lineage>
        <taxon>Eukaryota</taxon>
        <taxon>Metazoa</taxon>
        <taxon>Ecdysozoa</taxon>
        <taxon>Nematoda</taxon>
        <taxon>Enoplea</taxon>
        <taxon>Dorylaimia</taxon>
        <taxon>Mermithida</taxon>
        <taxon>Mermithoidea</taxon>
        <taxon>Mermithidae</taxon>
        <taxon>Romanomermis</taxon>
    </lineage>
</organism>
<evidence type="ECO:0000259" key="12">
    <source>
        <dbReference type="Pfam" id="PF00082"/>
    </source>
</evidence>
<dbReference type="CDD" id="cd04059">
    <property type="entry name" value="Peptidases_S8_Protein_convertases_Kexins_Furin-like"/>
    <property type="match status" value="1"/>
</dbReference>
<evidence type="ECO:0000256" key="3">
    <source>
        <dbReference type="ARBA" id="ARBA00022685"/>
    </source>
</evidence>
<dbReference type="GO" id="GO:0016486">
    <property type="term" value="P:peptide hormone processing"/>
    <property type="evidence" value="ECO:0007669"/>
    <property type="project" value="TreeGrafter"/>
</dbReference>
<evidence type="ECO:0000256" key="10">
    <source>
        <dbReference type="PROSITE-ProRule" id="PRU01240"/>
    </source>
</evidence>
<dbReference type="WBParaSite" id="nRc.2.0.1.t29548-RA">
    <property type="protein sequence ID" value="nRc.2.0.1.t29548-RA"/>
    <property type="gene ID" value="nRc.2.0.1.g29548"/>
</dbReference>
<dbReference type="PROSITE" id="PS00136">
    <property type="entry name" value="SUBTILASE_ASP"/>
    <property type="match status" value="1"/>
</dbReference>
<keyword evidence="5 10" id="KW-0378">Hydrolase</keyword>
<dbReference type="InterPro" id="IPR008979">
    <property type="entry name" value="Galactose-bd-like_sf"/>
</dbReference>
<evidence type="ECO:0000256" key="5">
    <source>
        <dbReference type="ARBA" id="ARBA00022801"/>
    </source>
</evidence>
<dbReference type="InterPro" id="IPR038466">
    <property type="entry name" value="S8_pro-domain_sf"/>
</dbReference>
<dbReference type="AlphaFoldDB" id="A0A915JTX1"/>
<keyword evidence="8" id="KW-0325">Glycoprotein</keyword>
<feature type="domain" description="Peptidase S8 pro-domain" evidence="13">
    <location>
        <begin position="122"/>
        <end position="198"/>
    </location>
</feature>
<dbReference type="SUPFAM" id="SSF52743">
    <property type="entry name" value="Subtilisin-like"/>
    <property type="match status" value="1"/>
</dbReference>
<keyword evidence="4 11" id="KW-0732">Signal</keyword>
<dbReference type="Gene3D" id="3.40.50.200">
    <property type="entry name" value="Peptidase S8/S53 domain"/>
    <property type="match status" value="1"/>
</dbReference>
<name>A0A915JTX1_ROMCU</name>
<evidence type="ECO:0000256" key="7">
    <source>
        <dbReference type="ARBA" id="ARBA00023145"/>
    </source>
</evidence>
<dbReference type="Gene3D" id="2.60.120.260">
    <property type="entry name" value="Galactose-binding domain-like"/>
    <property type="match status" value="1"/>
</dbReference>